<feature type="transmembrane region" description="Helical" evidence="1">
    <location>
        <begin position="716"/>
        <end position="734"/>
    </location>
</feature>
<feature type="transmembrane region" description="Helical" evidence="1">
    <location>
        <begin position="655"/>
        <end position="678"/>
    </location>
</feature>
<keyword evidence="1" id="KW-0472">Membrane</keyword>
<dbReference type="EMBL" id="CAUYUJ010004113">
    <property type="protein sequence ID" value="CAK0808176.1"/>
    <property type="molecule type" value="Genomic_DNA"/>
</dbReference>
<protein>
    <recommendedName>
        <fullName evidence="2">SSD domain-containing protein</fullName>
    </recommendedName>
</protein>
<dbReference type="PANTHER" id="PTHR46687">
    <property type="entry name" value="PROTEIN DISPATCHED HOMOLOG 3"/>
    <property type="match status" value="1"/>
</dbReference>
<dbReference type="SUPFAM" id="SSF82866">
    <property type="entry name" value="Multidrug efflux transporter AcrB transmembrane domain"/>
    <property type="match status" value="2"/>
</dbReference>
<keyword evidence="1" id="KW-0812">Transmembrane</keyword>
<dbReference type="PROSITE" id="PS50156">
    <property type="entry name" value="SSD"/>
    <property type="match status" value="1"/>
</dbReference>
<feature type="transmembrane region" description="Helical" evidence="1">
    <location>
        <begin position="825"/>
        <end position="849"/>
    </location>
</feature>
<evidence type="ECO:0000259" key="2">
    <source>
        <dbReference type="PROSITE" id="PS50156"/>
    </source>
</evidence>
<feature type="transmembrane region" description="Helical" evidence="1">
    <location>
        <begin position="57"/>
        <end position="81"/>
    </location>
</feature>
<evidence type="ECO:0000313" key="4">
    <source>
        <dbReference type="Proteomes" id="UP001189429"/>
    </source>
</evidence>
<dbReference type="Proteomes" id="UP001189429">
    <property type="component" value="Unassembled WGS sequence"/>
</dbReference>
<feature type="transmembrane region" description="Helical" evidence="1">
    <location>
        <begin position="690"/>
        <end position="710"/>
    </location>
</feature>
<dbReference type="Gene3D" id="1.20.1640.10">
    <property type="entry name" value="Multidrug efflux transporter AcrB transmembrane domain"/>
    <property type="match status" value="2"/>
</dbReference>
<dbReference type="InterPro" id="IPR042480">
    <property type="entry name" value="DISP3"/>
</dbReference>
<feature type="transmembrane region" description="Helical" evidence="1">
    <location>
        <begin position="795"/>
        <end position="819"/>
    </location>
</feature>
<organism evidence="3 4">
    <name type="scientific">Prorocentrum cordatum</name>
    <dbReference type="NCBI Taxonomy" id="2364126"/>
    <lineage>
        <taxon>Eukaryota</taxon>
        <taxon>Sar</taxon>
        <taxon>Alveolata</taxon>
        <taxon>Dinophyceae</taxon>
        <taxon>Prorocentrales</taxon>
        <taxon>Prorocentraceae</taxon>
        <taxon>Prorocentrum</taxon>
    </lineage>
</organism>
<evidence type="ECO:0000313" key="3">
    <source>
        <dbReference type="EMBL" id="CAK0808176.1"/>
    </source>
</evidence>
<comment type="caution">
    <text evidence="3">The sequence shown here is derived from an EMBL/GenBank/DDBJ whole genome shotgun (WGS) entry which is preliminary data.</text>
</comment>
<keyword evidence="1" id="KW-1133">Transmembrane helix</keyword>
<feature type="domain" description="SSD" evidence="2">
    <location>
        <begin position="1"/>
        <end position="118"/>
    </location>
</feature>
<proteinExistence type="predicted"/>
<dbReference type="Pfam" id="PF12349">
    <property type="entry name" value="Sterol-sensing"/>
    <property type="match status" value="1"/>
</dbReference>
<dbReference type="InterPro" id="IPR000731">
    <property type="entry name" value="SSD"/>
</dbReference>
<dbReference type="InterPro" id="IPR053958">
    <property type="entry name" value="HMGCR/SNAP/NPC1-like_SSD"/>
</dbReference>
<reference evidence="3" key="1">
    <citation type="submission" date="2023-10" db="EMBL/GenBank/DDBJ databases">
        <authorList>
            <person name="Chen Y."/>
            <person name="Shah S."/>
            <person name="Dougan E. K."/>
            <person name="Thang M."/>
            <person name="Chan C."/>
        </authorList>
    </citation>
    <scope>NUCLEOTIDE SEQUENCE [LARGE SCALE GENOMIC DNA]</scope>
</reference>
<accession>A0ABN9QPT5</accession>
<keyword evidence="4" id="KW-1185">Reference proteome</keyword>
<feature type="transmembrane region" description="Helical" evidence="1">
    <location>
        <begin position="20"/>
        <end position="45"/>
    </location>
</feature>
<feature type="transmembrane region" description="Helical" evidence="1">
    <location>
        <begin position="93"/>
        <end position="112"/>
    </location>
</feature>
<evidence type="ECO:0000256" key="1">
    <source>
        <dbReference type="SAM" id="Phobius"/>
    </source>
</evidence>
<dbReference type="PANTHER" id="PTHR46687:SF1">
    <property type="entry name" value="PROTEIN DISPATCHED HOMOLOG 3"/>
    <property type="match status" value="1"/>
</dbReference>
<gene>
    <name evidence="3" type="ORF">PCOR1329_LOCUS13845</name>
</gene>
<feature type="transmembrane region" description="Helical" evidence="1">
    <location>
        <begin position="177"/>
        <end position="202"/>
    </location>
</feature>
<sequence>MIFVSIPVAYVLAPSSKTTVASFLSLFLMAGIGSDTVFVCVDFWDQSKDCKHVKHRVVFLLTHAGKSCLATSLTTSVSFFANLASVLQPLREFGLFMGVCVMSAFALVMLFLPPLLVIRECVLAPAPNTKIHSLAALKDQQGESGASTGSCSGCRRKKADKDRKPVLEMLFFKHVGWIANCSLSVMAISLCLAIMFAVGVIISAELQESVPALFPDDHNQVEGKRIIEAFETVGEVEQEWSGVCPTQRVIKYVGEFDDTISSACTMYWCDATEDATQDGEGVCYLSPTYWNGAAQVYLPPDGDSNLNCDSLDVTSRFQLRHGWQASAEVVREAFQAAAARTASNVVLPQDQSLNIGTAVPVVLEDWASGAVSTEDLYEATAEFGGSASTGSGCQVNMVCFVGGRTCKPSQLEQQGWQLLGQFHNFSEDGRRLAATEFPAAELLQEAPPSLGPPPAILAAPRSLSTSLVRNPFDVAVVFGIRAPLSTPLVGAPKETWSFDPDFEPGDPWAQRSMLKVCTQLPNNLLVISAQDSDSNKPRCWIDSFREFQEASHKPFPSRDFDTDVFDWWGYNKDLGEKNTWFQLESDGSRSVSKMKACTMQFFINLDRDSVSASKALGHMKLWDEFLAGLNGAASLTANRAWHTASVWVRAEAEEAIISSTVEIIVIACVCAWFGVLIFTQDPVLAMQVTGLVVIIILGLAFFMICMMGWAVGAIEVISLVVFVGYSVTYSLHVAHNYSEAQQGDTHFAAIMKKLVRKKGGKWSGADADADGSTYTLNSAGYREVRTRMALQHVGGAVMSSATSTVGSAMFLLFCTLNIFVKLGLVVIAVTMLSIVVAVVALPACLLRFGPGRDPWYNRMSREAWSWVRTAARAPAAPDAADSEPLVVEVLEVLL</sequence>
<name>A0ABN9QPT5_9DINO</name>